<evidence type="ECO:0000313" key="1">
    <source>
        <dbReference type="EMBL" id="GIO53685.1"/>
    </source>
</evidence>
<organism evidence="1 2">
    <name type="scientific">Paenibacillus cineris</name>
    <dbReference type="NCBI Taxonomy" id="237530"/>
    <lineage>
        <taxon>Bacteria</taxon>
        <taxon>Bacillati</taxon>
        <taxon>Bacillota</taxon>
        <taxon>Bacilli</taxon>
        <taxon>Bacillales</taxon>
        <taxon>Paenibacillaceae</taxon>
        <taxon>Paenibacillus</taxon>
    </lineage>
</organism>
<evidence type="ECO:0000313" key="2">
    <source>
        <dbReference type="Proteomes" id="UP000676601"/>
    </source>
</evidence>
<accession>A0ABQ4LBN9</accession>
<name>A0ABQ4LBN9_9BACL</name>
<proteinExistence type="predicted"/>
<dbReference type="EMBL" id="BORU01000001">
    <property type="protein sequence ID" value="GIO53685.1"/>
    <property type="molecule type" value="Genomic_DNA"/>
</dbReference>
<dbReference type="Proteomes" id="UP000676601">
    <property type="component" value="Unassembled WGS sequence"/>
</dbReference>
<gene>
    <name evidence="1" type="ORF">J21TS7_20030</name>
</gene>
<keyword evidence="2" id="KW-1185">Reference proteome</keyword>
<protein>
    <recommendedName>
        <fullName evidence="3">Spore coat associated protein JA (CotJA)</fullName>
    </recommendedName>
</protein>
<comment type="caution">
    <text evidence="1">The sequence shown here is derived from an EMBL/GenBank/DDBJ whole genome shotgun (WGS) entry which is preliminary data.</text>
</comment>
<evidence type="ECO:0008006" key="3">
    <source>
        <dbReference type="Google" id="ProtNLM"/>
    </source>
</evidence>
<sequence>MSCLFYDHVYAPRENSEISASPYLLPLYRIGPENNVEFPCRLGNDHDFFSPMEKTDFMV</sequence>
<reference evidence="1 2" key="1">
    <citation type="submission" date="2021-03" db="EMBL/GenBank/DDBJ databases">
        <title>Antimicrobial resistance genes in bacteria isolated from Japanese honey, and their potential for conferring macrolide and lincosamide resistance in the American foulbrood pathogen Paenibacillus larvae.</title>
        <authorList>
            <person name="Okamoto M."/>
            <person name="Kumagai M."/>
            <person name="Kanamori H."/>
            <person name="Takamatsu D."/>
        </authorList>
    </citation>
    <scope>NUCLEOTIDE SEQUENCE [LARGE SCALE GENOMIC DNA]</scope>
    <source>
        <strain evidence="1 2">J21TS7</strain>
    </source>
</reference>